<reference evidence="5 6" key="1">
    <citation type="submission" date="2015-10" db="EMBL/GenBank/DDBJ databases">
        <title>Full genome of DAOMC 229536 Phialocephala scopiformis, a fungal endophyte of spruce producing the potent anti-insectan compound rugulosin.</title>
        <authorList>
            <consortium name="DOE Joint Genome Institute"/>
            <person name="Walker A.K."/>
            <person name="Frasz S.L."/>
            <person name="Seifert K.A."/>
            <person name="Miller J.D."/>
            <person name="Mondo S.J."/>
            <person name="Labutti K."/>
            <person name="Lipzen A."/>
            <person name="Dockter R."/>
            <person name="Kennedy M."/>
            <person name="Grigoriev I.V."/>
            <person name="Spatafora J.W."/>
        </authorList>
    </citation>
    <scope>NUCLEOTIDE SEQUENCE [LARGE SCALE GENOMIC DNA]</scope>
    <source>
        <strain evidence="5 6">CBS 120377</strain>
    </source>
</reference>
<name>A0A194WUG3_MOLSC</name>
<dbReference type="GO" id="GO:0052689">
    <property type="term" value="F:carboxylic ester hydrolase activity"/>
    <property type="evidence" value="ECO:0007669"/>
    <property type="project" value="TreeGrafter"/>
</dbReference>
<dbReference type="AlphaFoldDB" id="A0A194WUG3"/>
<dbReference type="PANTHER" id="PTHR43918:SF4">
    <property type="entry name" value="CARBOXYLIC ESTER HYDROLASE"/>
    <property type="match status" value="1"/>
</dbReference>
<keyword evidence="3" id="KW-0732">Signal</keyword>
<dbReference type="InterPro" id="IPR050654">
    <property type="entry name" value="AChE-related_enzymes"/>
</dbReference>
<dbReference type="Proteomes" id="UP000070700">
    <property type="component" value="Unassembled WGS sequence"/>
</dbReference>
<dbReference type="RefSeq" id="XP_018065664.1">
    <property type="nucleotide sequence ID" value="XM_018206119.1"/>
</dbReference>
<dbReference type="GeneID" id="28815845"/>
<proteinExistence type="inferred from homology"/>
<comment type="similarity">
    <text evidence="1">Belongs to the type-B carboxylesterase/lipase family.</text>
</comment>
<evidence type="ECO:0000259" key="4">
    <source>
        <dbReference type="Pfam" id="PF00135"/>
    </source>
</evidence>
<dbReference type="PANTHER" id="PTHR43918">
    <property type="entry name" value="ACETYLCHOLINESTERASE"/>
    <property type="match status" value="1"/>
</dbReference>
<evidence type="ECO:0000256" key="3">
    <source>
        <dbReference type="SAM" id="SignalP"/>
    </source>
</evidence>
<sequence length="289" mass="30635">MRYAYLLLSAVTLLAKVHCAPVADNANPTVTISSGVVIGTAKAIISAAQSTTTVYNYLGIPFAAPPTGTGRFAPPAAPTAWNSPLEATALPPACLQQFIYPESTAEFLEEVFNNPGGPAPPESEDCLYLNVFAPTDASPSNKKAVLFYIFGGNLQFGTGSLLNYDGSSFSGFQDVVVVTFNYRTNIFGFSASPELPTGQQNVGFLDQRLALQWVQDNIAQFGGDPSQVTIFGESASGVSVKQLMAQPPSPLPFRAAIMQSEQAVLPGTGLASYQATLREFGCTDERKGR</sequence>
<dbReference type="SUPFAM" id="SSF53474">
    <property type="entry name" value="alpha/beta-Hydrolases"/>
    <property type="match status" value="1"/>
</dbReference>
<dbReference type="InterPro" id="IPR002018">
    <property type="entry name" value="CarbesteraseB"/>
</dbReference>
<protein>
    <submittedName>
        <fullName evidence="5">Alpha/beta-hydrolase</fullName>
    </submittedName>
</protein>
<keyword evidence="6" id="KW-1185">Reference proteome</keyword>
<dbReference type="KEGG" id="psco:LY89DRAFT_242251"/>
<organism evidence="5 6">
    <name type="scientific">Mollisia scopiformis</name>
    <name type="common">Conifer needle endophyte fungus</name>
    <name type="synonym">Phialocephala scopiformis</name>
    <dbReference type="NCBI Taxonomy" id="149040"/>
    <lineage>
        <taxon>Eukaryota</taxon>
        <taxon>Fungi</taxon>
        <taxon>Dikarya</taxon>
        <taxon>Ascomycota</taxon>
        <taxon>Pezizomycotina</taxon>
        <taxon>Leotiomycetes</taxon>
        <taxon>Helotiales</taxon>
        <taxon>Mollisiaceae</taxon>
        <taxon>Mollisia</taxon>
    </lineage>
</organism>
<dbReference type="Gene3D" id="3.40.50.1820">
    <property type="entry name" value="alpha/beta hydrolase"/>
    <property type="match status" value="1"/>
</dbReference>
<feature type="chain" id="PRO_5008267544" evidence="3">
    <location>
        <begin position="20"/>
        <end position="289"/>
    </location>
</feature>
<accession>A0A194WUG3</accession>
<evidence type="ECO:0000256" key="1">
    <source>
        <dbReference type="ARBA" id="ARBA00005964"/>
    </source>
</evidence>
<dbReference type="OrthoDB" id="408631at2759"/>
<evidence type="ECO:0000313" key="6">
    <source>
        <dbReference type="Proteomes" id="UP000070700"/>
    </source>
</evidence>
<dbReference type="InParanoid" id="A0A194WUG3"/>
<keyword evidence="2 5" id="KW-0378">Hydrolase</keyword>
<feature type="domain" description="Carboxylesterase type B" evidence="4">
    <location>
        <begin position="27"/>
        <end position="267"/>
    </location>
</feature>
<dbReference type="InterPro" id="IPR019819">
    <property type="entry name" value="Carboxylesterase_B_CS"/>
</dbReference>
<feature type="signal peptide" evidence="3">
    <location>
        <begin position="1"/>
        <end position="19"/>
    </location>
</feature>
<dbReference type="Pfam" id="PF00135">
    <property type="entry name" value="COesterase"/>
    <property type="match status" value="1"/>
</dbReference>
<evidence type="ECO:0000256" key="2">
    <source>
        <dbReference type="ARBA" id="ARBA00022801"/>
    </source>
</evidence>
<dbReference type="EMBL" id="KQ947427">
    <property type="protein sequence ID" value="KUJ11309.1"/>
    <property type="molecule type" value="Genomic_DNA"/>
</dbReference>
<gene>
    <name evidence="5" type="ORF">LY89DRAFT_242251</name>
</gene>
<dbReference type="PROSITE" id="PS00941">
    <property type="entry name" value="CARBOXYLESTERASE_B_2"/>
    <property type="match status" value="1"/>
</dbReference>
<dbReference type="InterPro" id="IPR029058">
    <property type="entry name" value="AB_hydrolase_fold"/>
</dbReference>
<evidence type="ECO:0000313" key="5">
    <source>
        <dbReference type="EMBL" id="KUJ11309.1"/>
    </source>
</evidence>